<accession>A0A4P7C6F1</accession>
<comment type="similarity">
    <text evidence="1">Belongs to the VapB family.</text>
</comment>
<gene>
    <name evidence="4" type="ORF">E3U44_18685</name>
</gene>
<dbReference type="Proteomes" id="UP000294325">
    <property type="component" value="Chromosome"/>
</dbReference>
<evidence type="ECO:0000313" key="4">
    <source>
        <dbReference type="EMBL" id="QBQ56656.1"/>
    </source>
</evidence>
<dbReference type="InterPro" id="IPR037914">
    <property type="entry name" value="SpoVT-AbrB_sf"/>
</dbReference>
<keyword evidence="2" id="KW-0238">DNA-binding</keyword>
<dbReference type="PANTHER" id="PTHR37550">
    <property type="entry name" value="ANTITOXIN VAPB1"/>
    <property type="match status" value="1"/>
</dbReference>
<protein>
    <submittedName>
        <fullName evidence="4">Antitoxin</fullName>
    </submittedName>
</protein>
<dbReference type="NCBIfam" id="NF040493">
    <property type="entry name" value="TA_anti_VapB"/>
    <property type="match status" value="1"/>
</dbReference>
<feature type="domain" description="SpoVT-AbrB" evidence="3">
    <location>
        <begin position="3"/>
        <end position="43"/>
    </location>
</feature>
<organism evidence="4 5">
    <name type="scientific">Nitrosococcus wardiae</name>
    <dbReference type="NCBI Taxonomy" id="1814290"/>
    <lineage>
        <taxon>Bacteria</taxon>
        <taxon>Pseudomonadati</taxon>
        <taxon>Pseudomonadota</taxon>
        <taxon>Gammaproteobacteria</taxon>
        <taxon>Chromatiales</taxon>
        <taxon>Chromatiaceae</taxon>
        <taxon>Nitrosococcus</taxon>
    </lineage>
</organism>
<name>A0A4P7C6F1_9GAMM</name>
<dbReference type="Pfam" id="PF04014">
    <property type="entry name" value="MazE_antitoxin"/>
    <property type="match status" value="1"/>
</dbReference>
<dbReference type="OrthoDB" id="5298361at2"/>
<dbReference type="InterPro" id="IPR007159">
    <property type="entry name" value="SpoVT-AbrB_dom"/>
</dbReference>
<dbReference type="PANTHER" id="PTHR37550:SF3">
    <property type="entry name" value="ANTITOXIN VAPB1"/>
    <property type="match status" value="1"/>
</dbReference>
<dbReference type="InterPro" id="IPR051734">
    <property type="entry name" value="VapB_TA_antitoxins"/>
</dbReference>
<dbReference type="Gene3D" id="2.10.260.10">
    <property type="match status" value="1"/>
</dbReference>
<dbReference type="KEGG" id="nwr:E3U44_18685"/>
<evidence type="ECO:0000256" key="2">
    <source>
        <dbReference type="PROSITE-ProRule" id="PRU01076"/>
    </source>
</evidence>
<keyword evidence="5" id="KW-1185">Reference proteome</keyword>
<dbReference type="PROSITE" id="PS51740">
    <property type="entry name" value="SPOVT_ABRB"/>
    <property type="match status" value="1"/>
</dbReference>
<evidence type="ECO:0000313" key="5">
    <source>
        <dbReference type="Proteomes" id="UP000294325"/>
    </source>
</evidence>
<evidence type="ECO:0000256" key="1">
    <source>
        <dbReference type="ARBA" id="ARBA00007924"/>
    </source>
</evidence>
<dbReference type="SMART" id="SM00966">
    <property type="entry name" value="SpoVT_AbrB"/>
    <property type="match status" value="1"/>
</dbReference>
<dbReference type="EMBL" id="CP038033">
    <property type="protein sequence ID" value="QBQ56656.1"/>
    <property type="molecule type" value="Genomic_DNA"/>
</dbReference>
<proteinExistence type="inferred from homology"/>
<evidence type="ECO:0000259" key="3">
    <source>
        <dbReference type="PROSITE" id="PS51740"/>
    </source>
</evidence>
<reference evidence="4 5" key="1">
    <citation type="submission" date="2019-03" db="EMBL/GenBank/DDBJ databases">
        <title>The genome sequence of Nitrosococcus wardiae strain D1FHST reveals the archetypal metabolic capacity of ammonia-oxidizing Gammaproteobacteria.</title>
        <authorList>
            <person name="Wang L."/>
            <person name="Lim C.K."/>
            <person name="Hanson T.E."/>
            <person name="Dang H."/>
            <person name="Klotz M.G."/>
        </authorList>
    </citation>
    <scope>NUCLEOTIDE SEQUENCE [LARGE SCALE GENOMIC DNA]</scope>
    <source>
        <strain evidence="4 5">D1FHS</strain>
    </source>
</reference>
<dbReference type="GO" id="GO:0003677">
    <property type="term" value="F:DNA binding"/>
    <property type="evidence" value="ECO:0007669"/>
    <property type="project" value="UniProtKB-UniRule"/>
</dbReference>
<sequence>MLTRVFKNGNSLAVRLPAEFALPEGEVEIVRHGNELIIRPVEKNLLGAWEALCSFSDDFMSEGREQPPLQERETVFD</sequence>
<dbReference type="AlphaFoldDB" id="A0A4P7C6F1"/>
<dbReference type="SUPFAM" id="SSF89447">
    <property type="entry name" value="AbrB/MazE/MraZ-like"/>
    <property type="match status" value="1"/>
</dbReference>
<dbReference type="InterPro" id="IPR047976">
    <property type="entry name" value="Anti_VapB2-like"/>
</dbReference>